<dbReference type="PATRIC" id="fig|359131.3.peg.2214"/>
<comment type="caution">
    <text evidence="1">The sequence shown here is derived from an EMBL/GenBank/DDBJ whole genome shotgun (WGS) entry which is preliminary data.</text>
</comment>
<dbReference type="SUPFAM" id="SSF51735">
    <property type="entry name" value="NAD(P)-binding Rossmann-fold domains"/>
    <property type="match status" value="1"/>
</dbReference>
<dbReference type="RefSeq" id="WP_045695062.1">
    <property type="nucleotide sequence ID" value="NZ_JZKH01000018.1"/>
</dbReference>
<evidence type="ECO:0000313" key="1">
    <source>
        <dbReference type="EMBL" id="KJS61986.1"/>
    </source>
</evidence>
<sequence length="105" mass="10565">MLRRGSAIVNVSSLSSTLVVPHYAAIGTSEAALESLTRYLAAVNGRAVAIFAVGKAPANGQAFDEAMYAVLGGLAVTGGTARAVTGPVLPAAGDHPMALQPPVRH</sequence>
<proteinExistence type="predicted"/>
<organism evidence="1 2">
    <name type="scientific">Streptomyces rubellomurinus (strain ATCC 31215)</name>
    <dbReference type="NCBI Taxonomy" id="359131"/>
    <lineage>
        <taxon>Bacteria</taxon>
        <taxon>Bacillati</taxon>
        <taxon>Actinomycetota</taxon>
        <taxon>Actinomycetes</taxon>
        <taxon>Kitasatosporales</taxon>
        <taxon>Streptomycetaceae</taxon>
        <taxon>Streptomyces</taxon>
    </lineage>
</organism>
<dbReference type="InterPro" id="IPR002347">
    <property type="entry name" value="SDR_fam"/>
</dbReference>
<reference evidence="1 2" key="1">
    <citation type="submission" date="2015-02" db="EMBL/GenBank/DDBJ databases">
        <authorList>
            <person name="Ju K.-S."/>
            <person name="Doroghazi J.R."/>
            <person name="Metcalf W."/>
        </authorList>
    </citation>
    <scope>NUCLEOTIDE SEQUENCE [LARGE SCALE GENOMIC DNA]</scope>
    <source>
        <strain evidence="1 2">ATCC 31215</strain>
    </source>
</reference>
<dbReference type="AlphaFoldDB" id="A0A0F2THK9"/>
<name>A0A0F2THK9_STRR3</name>
<protein>
    <submittedName>
        <fullName evidence="1">Uncharacterized protein</fullName>
    </submittedName>
</protein>
<accession>A0A0F2THK9</accession>
<dbReference type="Gene3D" id="3.40.50.720">
    <property type="entry name" value="NAD(P)-binding Rossmann-like Domain"/>
    <property type="match status" value="1"/>
</dbReference>
<keyword evidence="2" id="KW-1185">Reference proteome</keyword>
<dbReference type="InterPro" id="IPR036291">
    <property type="entry name" value="NAD(P)-bd_dom_sf"/>
</dbReference>
<dbReference type="OrthoDB" id="127969at2"/>
<dbReference type="Pfam" id="PF13561">
    <property type="entry name" value="adh_short_C2"/>
    <property type="match status" value="1"/>
</dbReference>
<gene>
    <name evidence="1" type="ORF">VM95_11635</name>
</gene>
<dbReference type="EMBL" id="JZKH01000018">
    <property type="protein sequence ID" value="KJS61986.1"/>
    <property type="molecule type" value="Genomic_DNA"/>
</dbReference>
<evidence type="ECO:0000313" key="2">
    <source>
        <dbReference type="Proteomes" id="UP000033699"/>
    </source>
</evidence>
<dbReference type="Proteomes" id="UP000033699">
    <property type="component" value="Unassembled WGS sequence"/>
</dbReference>